<accession>A0ABS8WML0</accession>
<name>A0ABS8WML0_DATST</name>
<evidence type="ECO:0000313" key="1">
    <source>
        <dbReference type="EMBL" id="MCE3052093.1"/>
    </source>
</evidence>
<keyword evidence="2" id="KW-1185">Reference proteome</keyword>
<organism evidence="1 2">
    <name type="scientific">Datura stramonium</name>
    <name type="common">Jimsonweed</name>
    <name type="synonym">Common thornapple</name>
    <dbReference type="NCBI Taxonomy" id="4076"/>
    <lineage>
        <taxon>Eukaryota</taxon>
        <taxon>Viridiplantae</taxon>
        <taxon>Streptophyta</taxon>
        <taxon>Embryophyta</taxon>
        <taxon>Tracheophyta</taxon>
        <taxon>Spermatophyta</taxon>
        <taxon>Magnoliopsida</taxon>
        <taxon>eudicotyledons</taxon>
        <taxon>Gunneridae</taxon>
        <taxon>Pentapetalae</taxon>
        <taxon>asterids</taxon>
        <taxon>lamiids</taxon>
        <taxon>Solanales</taxon>
        <taxon>Solanaceae</taxon>
        <taxon>Solanoideae</taxon>
        <taxon>Datureae</taxon>
        <taxon>Datura</taxon>
    </lineage>
</organism>
<dbReference type="EMBL" id="JACEIK010009204">
    <property type="protein sequence ID" value="MCE3052093.1"/>
    <property type="molecule type" value="Genomic_DNA"/>
</dbReference>
<evidence type="ECO:0000313" key="2">
    <source>
        <dbReference type="Proteomes" id="UP000823775"/>
    </source>
</evidence>
<protein>
    <submittedName>
        <fullName evidence="1">Uncharacterized protein</fullName>
    </submittedName>
</protein>
<proteinExistence type="predicted"/>
<comment type="caution">
    <text evidence="1">The sequence shown here is derived from an EMBL/GenBank/DDBJ whole genome shotgun (WGS) entry which is preliminary data.</text>
</comment>
<reference evidence="1 2" key="1">
    <citation type="journal article" date="2021" name="BMC Genomics">
        <title>Datura genome reveals duplications of psychoactive alkaloid biosynthetic genes and high mutation rate following tissue culture.</title>
        <authorList>
            <person name="Rajewski A."/>
            <person name="Carter-House D."/>
            <person name="Stajich J."/>
            <person name="Litt A."/>
        </authorList>
    </citation>
    <scope>NUCLEOTIDE SEQUENCE [LARGE SCALE GENOMIC DNA]</scope>
    <source>
        <strain evidence="1">AR-01</strain>
    </source>
</reference>
<dbReference type="Proteomes" id="UP000823775">
    <property type="component" value="Unassembled WGS sequence"/>
</dbReference>
<gene>
    <name evidence="1" type="ORF">HAX54_051582</name>
</gene>
<sequence>MTSTLASTNSWVPCIESHNGCRTHSTILAIKANISLIKRDCCLSYLSNQVAMLAKFSRDWVFLEEAVGAMKGIAIEGVAPWGEKSKGSVVGVAGSHEVTALSCSSNWTPSLFDAPPTSNDVLFHLEAIINNSSLILVTSVTGRATLNMFSIYKAGALAL</sequence>